<comment type="caution">
    <text evidence="1">The sequence shown here is derived from an EMBL/GenBank/DDBJ whole genome shotgun (WGS) entry which is preliminary data.</text>
</comment>
<evidence type="ECO:0000313" key="1">
    <source>
        <dbReference type="EMBL" id="MDR7354346.1"/>
    </source>
</evidence>
<protein>
    <submittedName>
        <fullName evidence="1">Uncharacterized protein</fullName>
    </submittedName>
</protein>
<evidence type="ECO:0000313" key="2">
    <source>
        <dbReference type="Proteomes" id="UP001183619"/>
    </source>
</evidence>
<proteinExistence type="predicted"/>
<name>A0ABU2B6V2_9CORY</name>
<sequence length="57" mass="5977">MKHVRFSPDKVVGIAHGEGSTTVVATAPCDGSGIYYTRVESDTGGSFAGGERKWLCS</sequence>
<dbReference type="EMBL" id="JAVDYF010000001">
    <property type="protein sequence ID" value="MDR7354346.1"/>
    <property type="molecule type" value="Genomic_DNA"/>
</dbReference>
<gene>
    <name evidence="1" type="ORF">J2S37_000884</name>
</gene>
<keyword evidence="2" id="KW-1185">Reference proteome</keyword>
<organism evidence="1 2">
    <name type="scientific">Corynebacterium felinum</name>
    <dbReference type="NCBI Taxonomy" id="131318"/>
    <lineage>
        <taxon>Bacteria</taxon>
        <taxon>Bacillati</taxon>
        <taxon>Actinomycetota</taxon>
        <taxon>Actinomycetes</taxon>
        <taxon>Mycobacteriales</taxon>
        <taxon>Corynebacteriaceae</taxon>
        <taxon>Corynebacterium</taxon>
    </lineage>
</organism>
<dbReference type="Proteomes" id="UP001183619">
    <property type="component" value="Unassembled WGS sequence"/>
</dbReference>
<accession>A0ABU2B6V2</accession>
<reference evidence="1 2" key="1">
    <citation type="submission" date="2023-07" db="EMBL/GenBank/DDBJ databases">
        <title>Sequencing the genomes of 1000 actinobacteria strains.</title>
        <authorList>
            <person name="Klenk H.-P."/>
        </authorList>
    </citation>
    <scope>NUCLEOTIDE SEQUENCE [LARGE SCALE GENOMIC DNA]</scope>
    <source>
        <strain evidence="1 2">DSM 44508</strain>
    </source>
</reference>